<protein>
    <submittedName>
        <fullName evidence="1">Uncharacterized protein</fullName>
    </submittedName>
</protein>
<proteinExistence type="predicted"/>
<evidence type="ECO:0000313" key="1">
    <source>
        <dbReference type="EMBL" id="MBV4516361.1"/>
    </source>
</evidence>
<organism evidence="1 2">
    <name type="scientific">Pseudomonas kurunegalensis</name>
    <dbReference type="NCBI Taxonomy" id="485880"/>
    <lineage>
        <taxon>Bacteria</taxon>
        <taxon>Pseudomonadati</taxon>
        <taxon>Pseudomonadota</taxon>
        <taxon>Gammaproteobacteria</taxon>
        <taxon>Pseudomonadales</taxon>
        <taxon>Pseudomonadaceae</taxon>
        <taxon>Pseudomonas</taxon>
    </lineage>
</organism>
<reference evidence="1 2" key="1">
    <citation type="journal article" date="2020" name="Microorganisms">
        <title>Reliable Identification of Environmental Pseudomonas Isolates Using the rpoD Gene.</title>
        <authorList>
            <consortium name="The Broad Institute Genome Sequencing Platform"/>
            <person name="Girard L."/>
            <person name="Lood C."/>
            <person name="Rokni-Zadeh H."/>
            <person name="van Noort V."/>
            <person name="Lavigne R."/>
            <person name="De Mot R."/>
        </authorList>
    </citation>
    <scope>NUCLEOTIDE SEQUENCE [LARGE SCALE GENOMIC DNA]</scope>
    <source>
        <strain evidence="1 2">RW1P2</strain>
    </source>
</reference>
<dbReference type="Proteomes" id="UP000624243">
    <property type="component" value="Unassembled WGS sequence"/>
</dbReference>
<evidence type="ECO:0000313" key="2">
    <source>
        <dbReference type="Proteomes" id="UP000624243"/>
    </source>
</evidence>
<comment type="caution">
    <text evidence="1">The sequence shown here is derived from an EMBL/GenBank/DDBJ whole genome shotgun (WGS) entry which is preliminary data.</text>
</comment>
<name>A0ACC5UPI8_9PSED</name>
<keyword evidence="2" id="KW-1185">Reference proteome</keyword>
<dbReference type="EMBL" id="JABWSB020000008">
    <property type="protein sequence ID" value="MBV4516361.1"/>
    <property type="molecule type" value="Genomic_DNA"/>
</dbReference>
<sequence>MHDIKIERVAKAIELNAGQHLSDLRQALKEAKMGNGKVTTPEQILSRQAGSQAKEPTPHCP</sequence>
<gene>
    <name evidence="1" type="ORF">HU758_014275</name>
</gene>
<accession>A0ACC5UPI8</accession>